<evidence type="ECO:0000256" key="1">
    <source>
        <dbReference type="SAM" id="Coils"/>
    </source>
</evidence>
<name>A0A6G0U5L7_APHGL</name>
<feature type="coiled-coil region" evidence="1">
    <location>
        <begin position="10"/>
        <end position="52"/>
    </location>
</feature>
<dbReference type="EMBL" id="VYZN01000003">
    <property type="protein sequence ID" value="KAE9544070.1"/>
    <property type="molecule type" value="Genomic_DNA"/>
</dbReference>
<keyword evidence="1" id="KW-0175">Coiled coil</keyword>
<dbReference type="AlphaFoldDB" id="A0A6G0U5L7"/>
<dbReference type="Proteomes" id="UP000475862">
    <property type="component" value="Unassembled WGS sequence"/>
</dbReference>
<proteinExistence type="predicted"/>
<accession>A0A6G0U5L7</accession>
<sequence length="172" mass="20609">MMESPLIRRIKLKIEELLDLERENGECEDREEKQKKEQIKILNKKIHQLYRQKVPDLVEIAELKDKKRNILYQYNYLKFISFKCDIRLGQHLSELYNVLDDIENGNVNTEQMKITKEKIWNLKKAGELVINYESYDYVSFKSNNSAYRQLSNFNILLSDMRALRDSSRSDPK</sequence>
<evidence type="ECO:0000313" key="3">
    <source>
        <dbReference type="Proteomes" id="UP000475862"/>
    </source>
</evidence>
<protein>
    <submittedName>
        <fullName evidence="2">Uncharacterized protein</fullName>
    </submittedName>
</protein>
<reference evidence="2 3" key="1">
    <citation type="submission" date="2019-08" db="EMBL/GenBank/DDBJ databases">
        <title>The genome of the soybean aphid Biotype 1, its phylome, world population structure and adaptation to the North American continent.</title>
        <authorList>
            <person name="Giordano R."/>
            <person name="Donthu R.K."/>
            <person name="Hernandez A.G."/>
            <person name="Wright C.L."/>
            <person name="Zimin A.V."/>
        </authorList>
    </citation>
    <scope>NUCLEOTIDE SEQUENCE [LARGE SCALE GENOMIC DNA]</scope>
    <source>
        <tissue evidence="2">Whole aphids</tissue>
    </source>
</reference>
<gene>
    <name evidence="2" type="ORF">AGLY_001759</name>
</gene>
<evidence type="ECO:0000313" key="2">
    <source>
        <dbReference type="EMBL" id="KAE9544070.1"/>
    </source>
</evidence>
<organism evidence="2 3">
    <name type="scientific">Aphis glycines</name>
    <name type="common">Soybean aphid</name>
    <dbReference type="NCBI Taxonomy" id="307491"/>
    <lineage>
        <taxon>Eukaryota</taxon>
        <taxon>Metazoa</taxon>
        <taxon>Ecdysozoa</taxon>
        <taxon>Arthropoda</taxon>
        <taxon>Hexapoda</taxon>
        <taxon>Insecta</taxon>
        <taxon>Pterygota</taxon>
        <taxon>Neoptera</taxon>
        <taxon>Paraneoptera</taxon>
        <taxon>Hemiptera</taxon>
        <taxon>Sternorrhyncha</taxon>
        <taxon>Aphidomorpha</taxon>
        <taxon>Aphidoidea</taxon>
        <taxon>Aphididae</taxon>
        <taxon>Aphidini</taxon>
        <taxon>Aphis</taxon>
        <taxon>Aphis</taxon>
    </lineage>
</organism>
<keyword evidence="3" id="KW-1185">Reference proteome</keyword>
<comment type="caution">
    <text evidence="2">The sequence shown here is derived from an EMBL/GenBank/DDBJ whole genome shotgun (WGS) entry which is preliminary data.</text>
</comment>